<sequence>MADVLHHTVLLHAVALRDIRHYVIADVNLLEHVQPSFVSDLVDKISRVRRHLVASLLRIIDRVSFIELANRRHARMLLLAPLADMTAKYAVAVTSVVRFDHSYRVALDAMLTETLSVLIKIAESLTDQALRLLCASARTPSSLLREAYDAGSLTFPEYPISTLLRHPVSATLLARFVVFFTTARWSQRATDRESTTAALSAAIDRLHERPLSADISDKFDNTICG</sequence>
<name>A0AAD9NVY3_RIDPI</name>
<reference evidence="1" key="1">
    <citation type="journal article" date="2023" name="Mol. Biol. Evol.">
        <title>Third-Generation Sequencing Reveals the Adaptive Role of the Epigenome in Three Deep-Sea Polychaetes.</title>
        <authorList>
            <person name="Perez M."/>
            <person name="Aroh O."/>
            <person name="Sun Y."/>
            <person name="Lan Y."/>
            <person name="Juniper S.K."/>
            <person name="Young C.R."/>
            <person name="Angers B."/>
            <person name="Qian P.Y."/>
        </authorList>
    </citation>
    <scope>NUCLEOTIDE SEQUENCE</scope>
    <source>
        <strain evidence="1">R07B-5</strain>
    </source>
</reference>
<dbReference type="EMBL" id="JAODUO010000318">
    <property type="protein sequence ID" value="KAK2183218.1"/>
    <property type="molecule type" value="Genomic_DNA"/>
</dbReference>
<organism evidence="1 2">
    <name type="scientific">Ridgeia piscesae</name>
    <name type="common">Tubeworm</name>
    <dbReference type="NCBI Taxonomy" id="27915"/>
    <lineage>
        <taxon>Eukaryota</taxon>
        <taxon>Metazoa</taxon>
        <taxon>Spiralia</taxon>
        <taxon>Lophotrochozoa</taxon>
        <taxon>Annelida</taxon>
        <taxon>Polychaeta</taxon>
        <taxon>Sedentaria</taxon>
        <taxon>Canalipalpata</taxon>
        <taxon>Sabellida</taxon>
        <taxon>Siboglinidae</taxon>
        <taxon>Ridgeia</taxon>
    </lineage>
</organism>
<dbReference type="Proteomes" id="UP001209878">
    <property type="component" value="Unassembled WGS sequence"/>
</dbReference>
<evidence type="ECO:0000313" key="1">
    <source>
        <dbReference type="EMBL" id="KAK2183218.1"/>
    </source>
</evidence>
<protein>
    <submittedName>
        <fullName evidence="1">Uncharacterized protein</fullName>
    </submittedName>
</protein>
<keyword evidence="2" id="KW-1185">Reference proteome</keyword>
<dbReference type="AlphaFoldDB" id="A0AAD9NVY3"/>
<gene>
    <name evidence="1" type="ORF">NP493_319g00006</name>
</gene>
<evidence type="ECO:0000313" key="2">
    <source>
        <dbReference type="Proteomes" id="UP001209878"/>
    </source>
</evidence>
<proteinExistence type="predicted"/>
<accession>A0AAD9NVY3</accession>
<comment type="caution">
    <text evidence="1">The sequence shown here is derived from an EMBL/GenBank/DDBJ whole genome shotgun (WGS) entry which is preliminary data.</text>
</comment>